<feature type="compositionally biased region" description="Polar residues" evidence="1">
    <location>
        <begin position="83"/>
        <end position="110"/>
    </location>
</feature>
<gene>
    <name evidence="3" type="ORF">LCER1_G003502</name>
</gene>
<dbReference type="SMART" id="SM00355">
    <property type="entry name" value="ZnF_C2H2"/>
    <property type="match status" value="6"/>
</dbReference>
<dbReference type="Proteomes" id="UP000481288">
    <property type="component" value="Unassembled WGS sequence"/>
</dbReference>
<feature type="domain" description="C2H2-type" evidence="2">
    <location>
        <begin position="308"/>
        <end position="335"/>
    </location>
</feature>
<organism evidence="3 4">
    <name type="scientific">Lachnellula cervina</name>
    <dbReference type="NCBI Taxonomy" id="1316786"/>
    <lineage>
        <taxon>Eukaryota</taxon>
        <taxon>Fungi</taxon>
        <taxon>Dikarya</taxon>
        <taxon>Ascomycota</taxon>
        <taxon>Pezizomycotina</taxon>
        <taxon>Leotiomycetes</taxon>
        <taxon>Helotiales</taxon>
        <taxon>Lachnaceae</taxon>
        <taxon>Lachnellula</taxon>
    </lineage>
</organism>
<feature type="domain" description="C2H2-type" evidence="2">
    <location>
        <begin position="408"/>
        <end position="435"/>
    </location>
</feature>
<comment type="caution">
    <text evidence="3">The sequence shown here is derived from an EMBL/GenBank/DDBJ whole genome shotgun (WGS) entry which is preliminary data.</text>
</comment>
<dbReference type="EMBL" id="QGMG01000105">
    <property type="protein sequence ID" value="TVY57241.1"/>
    <property type="molecule type" value="Genomic_DNA"/>
</dbReference>
<dbReference type="OrthoDB" id="2687452at2759"/>
<feature type="domain" description="C2H2-type" evidence="2">
    <location>
        <begin position="341"/>
        <end position="370"/>
    </location>
</feature>
<feature type="domain" description="C2H2-type" evidence="2">
    <location>
        <begin position="374"/>
        <end position="405"/>
    </location>
</feature>
<sequence>MDPNSSYSFDESALQQQAFTDLFGLDGNFGSESLPDGPLDPMFGLSGFQASQGAMQQPASNALAFNGGLSNDPLDPMFRPSGFQASQGAMQQPASDPSALNGNGVDFNSNPFNQPLGSMNGAFSGLTNCPTNNYQQFNQTAIQQPSTTNFWSPDNNALAFGAPYSFDQATLPQGSVTDMSALNATANNDAFGGSYSMDQNALNMAAFSTGSDLDALFELDESDFWKPSSGIGSRMPIPPLFSCDWPGCNSKEVFTCNLSHSQHVSAVHIQDVLNNSSNSCTWPGCLKSKLDTHQKLKTHVTNIHIDPFRCIVTGCKRTEPFGRKGDLERHMASVHQHGRTWKCAEKGCKRHTNGFPRKDKLTEHKRATGHGGGIRCSYNHCYWKDIPTGYFLTEAELSSHINDLHGNYECAVGTCVGTVSAFSLDDLKNHLRSSHLLNDSNLRV</sequence>
<dbReference type="InterPro" id="IPR013087">
    <property type="entry name" value="Znf_C2H2_type"/>
</dbReference>
<dbReference type="Gene3D" id="3.30.160.60">
    <property type="entry name" value="Classic Zinc Finger"/>
    <property type="match status" value="1"/>
</dbReference>
<evidence type="ECO:0000313" key="3">
    <source>
        <dbReference type="EMBL" id="TVY57241.1"/>
    </source>
</evidence>
<evidence type="ECO:0000256" key="1">
    <source>
        <dbReference type="SAM" id="MobiDB-lite"/>
    </source>
</evidence>
<name>A0A7D8UT26_9HELO</name>
<feature type="domain" description="C2H2-type" evidence="2">
    <location>
        <begin position="278"/>
        <end position="304"/>
    </location>
</feature>
<keyword evidence="4" id="KW-1185">Reference proteome</keyword>
<dbReference type="AlphaFoldDB" id="A0A7D8UT26"/>
<reference evidence="3 4" key="1">
    <citation type="submission" date="2018-05" db="EMBL/GenBank/DDBJ databases">
        <title>Whole genome sequencing for identification of molecular markers to develop diagnostic detection tools for the regulated plant pathogen Lachnellula willkommii.</title>
        <authorList>
            <person name="Giroux E."/>
            <person name="Bilodeau G."/>
        </authorList>
    </citation>
    <scope>NUCLEOTIDE SEQUENCE [LARGE SCALE GENOMIC DNA]</scope>
    <source>
        <strain evidence="3 4">CBS 625.97</strain>
    </source>
</reference>
<evidence type="ECO:0000259" key="2">
    <source>
        <dbReference type="SMART" id="SM00355"/>
    </source>
</evidence>
<feature type="domain" description="C2H2-type" evidence="2">
    <location>
        <begin position="241"/>
        <end position="268"/>
    </location>
</feature>
<proteinExistence type="predicted"/>
<feature type="region of interest" description="Disordered" evidence="1">
    <location>
        <begin position="80"/>
        <end position="110"/>
    </location>
</feature>
<accession>A0A7D8UT26</accession>
<evidence type="ECO:0000313" key="4">
    <source>
        <dbReference type="Proteomes" id="UP000481288"/>
    </source>
</evidence>
<protein>
    <recommendedName>
        <fullName evidence="2">C2H2-type domain-containing protein</fullName>
    </recommendedName>
</protein>